<feature type="transmembrane region" description="Helical" evidence="6">
    <location>
        <begin position="444"/>
        <end position="464"/>
    </location>
</feature>
<evidence type="ECO:0000256" key="6">
    <source>
        <dbReference type="SAM" id="Phobius"/>
    </source>
</evidence>
<dbReference type="Proteomes" id="UP001595766">
    <property type="component" value="Unassembled WGS sequence"/>
</dbReference>
<feature type="transmembrane region" description="Helical" evidence="6">
    <location>
        <begin position="194"/>
        <end position="215"/>
    </location>
</feature>
<evidence type="ECO:0000256" key="3">
    <source>
        <dbReference type="ARBA" id="ARBA00022692"/>
    </source>
</evidence>
<evidence type="ECO:0000256" key="2">
    <source>
        <dbReference type="ARBA" id="ARBA00022475"/>
    </source>
</evidence>
<feature type="transmembrane region" description="Helical" evidence="6">
    <location>
        <begin position="156"/>
        <end position="174"/>
    </location>
</feature>
<accession>A0ABV8EMP5</accession>
<evidence type="ECO:0000256" key="1">
    <source>
        <dbReference type="ARBA" id="ARBA00004651"/>
    </source>
</evidence>
<keyword evidence="4 6" id="KW-1133">Transmembrane helix</keyword>
<gene>
    <name evidence="7" type="ORF">ACFOUP_11870</name>
</gene>
<organism evidence="7 8">
    <name type="scientific">Belliella kenyensis</name>
    <dbReference type="NCBI Taxonomy" id="1472724"/>
    <lineage>
        <taxon>Bacteria</taxon>
        <taxon>Pseudomonadati</taxon>
        <taxon>Bacteroidota</taxon>
        <taxon>Cytophagia</taxon>
        <taxon>Cytophagales</taxon>
        <taxon>Cyclobacteriaceae</taxon>
        <taxon>Belliella</taxon>
    </lineage>
</organism>
<dbReference type="RefSeq" id="WP_241291535.1">
    <property type="nucleotide sequence ID" value="NZ_JAKZGR010000002.1"/>
</dbReference>
<keyword evidence="8" id="KW-1185">Reference proteome</keyword>
<feature type="transmembrane region" description="Helical" evidence="6">
    <location>
        <begin position="116"/>
        <end position="136"/>
    </location>
</feature>
<reference evidence="8" key="1">
    <citation type="journal article" date="2019" name="Int. J. Syst. Evol. Microbiol.">
        <title>The Global Catalogue of Microorganisms (GCM) 10K type strain sequencing project: providing services to taxonomists for standard genome sequencing and annotation.</title>
        <authorList>
            <consortium name="The Broad Institute Genomics Platform"/>
            <consortium name="The Broad Institute Genome Sequencing Center for Infectious Disease"/>
            <person name="Wu L."/>
            <person name="Ma J."/>
        </authorList>
    </citation>
    <scope>NUCLEOTIDE SEQUENCE [LARGE SCALE GENOMIC DNA]</scope>
    <source>
        <strain evidence="8">CECT 8551</strain>
    </source>
</reference>
<sequence length="505" mass="57569">MSQLKKLAGQTAIYGISSILGRTINFFLLPLYIIYLDKDALGSFTNLYAFIAFFNVVFTYGMETTFFRFYTGKGLDPKKVYAQIQSLLLVSSLILGSCIFFGSEALSIWLNYPGKAYLFKWVAAILAIDAVLAIPYAKLRVENKPLKFALSKLGNILLNVGLNILMISVGYHIWNGDYLTGLQNTVGALYQPDWGIEYILIANLIANAVMIPILFMLSGFFTFKIEWEYIKPMWKYAIPLFFMGLAGVTNEVFSRSIFEFVIPENFYPGLTPREAGGIFGANFKLAIFMSLIIQAFKFAAEPFFFNQSTDKNSPLLFAKVMHAFIIFCSLLMIMVSVNLNILGKFILVEEEYMEVMYIVPILLLGYLFLGIYFNLSIWFKLTDQTKYSFYFTLIGAIVTVIVIFIFVPKIGYMGAALSTISCYFIMSALCYFYGQRYFPIPYKLLKGLTYILLASTLSYAGFFLETENQILQFLLKNLMVIPFVILILAFEKKEIQTLFRNRIPL</sequence>
<feature type="transmembrane region" description="Helical" evidence="6">
    <location>
        <begin position="236"/>
        <end position="258"/>
    </location>
</feature>
<name>A0ABV8EMP5_9BACT</name>
<feature type="transmembrane region" description="Helical" evidence="6">
    <location>
        <begin position="412"/>
        <end position="432"/>
    </location>
</feature>
<feature type="transmembrane region" description="Helical" evidence="6">
    <location>
        <begin position="470"/>
        <end position="490"/>
    </location>
</feature>
<feature type="transmembrane region" description="Helical" evidence="6">
    <location>
        <begin position="387"/>
        <end position="406"/>
    </location>
</feature>
<evidence type="ECO:0000256" key="5">
    <source>
        <dbReference type="ARBA" id="ARBA00023136"/>
    </source>
</evidence>
<feature type="transmembrane region" description="Helical" evidence="6">
    <location>
        <begin position="12"/>
        <end position="35"/>
    </location>
</feature>
<evidence type="ECO:0000256" key="4">
    <source>
        <dbReference type="ARBA" id="ARBA00022989"/>
    </source>
</evidence>
<keyword evidence="3 6" id="KW-0812">Transmembrane</keyword>
<evidence type="ECO:0000313" key="7">
    <source>
        <dbReference type="EMBL" id="MFC3977076.1"/>
    </source>
</evidence>
<keyword evidence="2" id="KW-1003">Cell membrane</keyword>
<evidence type="ECO:0000313" key="8">
    <source>
        <dbReference type="Proteomes" id="UP001595766"/>
    </source>
</evidence>
<comment type="caution">
    <text evidence="7">The sequence shown here is derived from an EMBL/GenBank/DDBJ whole genome shotgun (WGS) entry which is preliminary data.</text>
</comment>
<dbReference type="PANTHER" id="PTHR30250">
    <property type="entry name" value="PST FAMILY PREDICTED COLANIC ACID TRANSPORTER"/>
    <property type="match status" value="1"/>
</dbReference>
<feature type="transmembrane region" description="Helical" evidence="6">
    <location>
        <begin position="355"/>
        <end position="375"/>
    </location>
</feature>
<dbReference type="InterPro" id="IPR050833">
    <property type="entry name" value="Poly_Biosynth_Transport"/>
</dbReference>
<dbReference type="PANTHER" id="PTHR30250:SF11">
    <property type="entry name" value="O-ANTIGEN TRANSPORTER-RELATED"/>
    <property type="match status" value="1"/>
</dbReference>
<keyword evidence="5 6" id="KW-0472">Membrane</keyword>
<feature type="transmembrane region" description="Helical" evidence="6">
    <location>
        <begin position="320"/>
        <end position="343"/>
    </location>
</feature>
<feature type="transmembrane region" description="Helical" evidence="6">
    <location>
        <begin position="47"/>
        <end position="67"/>
    </location>
</feature>
<dbReference type="EMBL" id="JBHSAV010000053">
    <property type="protein sequence ID" value="MFC3977076.1"/>
    <property type="molecule type" value="Genomic_DNA"/>
</dbReference>
<comment type="subcellular location">
    <subcellularLocation>
        <location evidence="1">Cell membrane</location>
        <topology evidence="1">Multi-pass membrane protein</topology>
    </subcellularLocation>
</comment>
<protein>
    <submittedName>
        <fullName evidence="7">Lipopolysaccharide biosynthesis protein</fullName>
    </submittedName>
</protein>
<feature type="transmembrane region" description="Helical" evidence="6">
    <location>
        <begin position="278"/>
        <end position="299"/>
    </location>
</feature>
<proteinExistence type="predicted"/>
<feature type="transmembrane region" description="Helical" evidence="6">
    <location>
        <begin position="87"/>
        <end position="110"/>
    </location>
</feature>